<dbReference type="EMBL" id="BPLQ01001042">
    <property type="protein sequence ID" value="GIX77672.1"/>
    <property type="molecule type" value="Genomic_DNA"/>
</dbReference>
<sequence>MRIEHRFRLACAYCFKDSIVSLWSVMSEDEKEMESDRLNASKWIPYLMEKDKNNWPKSSQDPSFRELVEEPFWNATAIRNILQLIKPEERPVFLYKYLDYNDKYPHPPEISMYYEIEEFDRIKLFQKNYVSILNSYFHWPLLGTFLNIANHFYPFLELDKFRSLTTCLFIKIPVVDRFKLRESLQRVLV</sequence>
<name>A0AAV4MYP7_9ARAC</name>
<organism evidence="1 2">
    <name type="scientific">Caerostris darwini</name>
    <dbReference type="NCBI Taxonomy" id="1538125"/>
    <lineage>
        <taxon>Eukaryota</taxon>
        <taxon>Metazoa</taxon>
        <taxon>Ecdysozoa</taxon>
        <taxon>Arthropoda</taxon>
        <taxon>Chelicerata</taxon>
        <taxon>Arachnida</taxon>
        <taxon>Araneae</taxon>
        <taxon>Araneomorphae</taxon>
        <taxon>Entelegynae</taxon>
        <taxon>Araneoidea</taxon>
        <taxon>Araneidae</taxon>
        <taxon>Caerostris</taxon>
    </lineage>
</organism>
<dbReference type="AlphaFoldDB" id="A0AAV4MYP7"/>
<evidence type="ECO:0000313" key="2">
    <source>
        <dbReference type="Proteomes" id="UP001054837"/>
    </source>
</evidence>
<accession>A0AAV4MYP7</accession>
<gene>
    <name evidence="1" type="ORF">CDAR_537331</name>
</gene>
<evidence type="ECO:0000313" key="1">
    <source>
        <dbReference type="EMBL" id="GIX77672.1"/>
    </source>
</evidence>
<comment type="caution">
    <text evidence="1">The sequence shown here is derived from an EMBL/GenBank/DDBJ whole genome shotgun (WGS) entry which is preliminary data.</text>
</comment>
<reference evidence="1 2" key="1">
    <citation type="submission" date="2021-06" db="EMBL/GenBank/DDBJ databases">
        <title>Caerostris darwini draft genome.</title>
        <authorList>
            <person name="Kono N."/>
            <person name="Arakawa K."/>
        </authorList>
    </citation>
    <scope>NUCLEOTIDE SEQUENCE [LARGE SCALE GENOMIC DNA]</scope>
</reference>
<proteinExistence type="predicted"/>
<keyword evidence="2" id="KW-1185">Reference proteome</keyword>
<dbReference type="Proteomes" id="UP001054837">
    <property type="component" value="Unassembled WGS sequence"/>
</dbReference>
<protein>
    <submittedName>
        <fullName evidence="1">Uncharacterized protein</fullName>
    </submittedName>
</protein>